<evidence type="ECO:0000313" key="3">
    <source>
        <dbReference type="Proteomes" id="UP000192602"/>
    </source>
</evidence>
<dbReference type="RefSeq" id="WP_084275521.1">
    <property type="nucleotide sequence ID" value="NZ_AP026671.1"/>
</dbReference>
<evidence type="ECO:0000313" key="2">
    <source>
        <dbReference type="EMBL" id="SMC09285.1"/>
    </source>
</evidence>
<keyword evidence="3" id="KW-1185">Reference proteome</keyword>
<feature type="region of interest" description="Disordered" evidence="1">
    <location>
        <begin position="515"/>
        <end position="546"/>
    </location>
</feature>
<evidence type="ECO:0000256" key="1">
    <source>
        <dbReference type="SAM" id="MobiDB-lite"/>
    </source>
</evidence>
<feature type="region of interest" description="Disordered" evidence="1">
    <location>
        <begin position="636"/>
        <end position="657"/>
    </location>
</feature>
<sequence length="657" mass="75674">MNIFDLLLKQGFVSSQQGVAVKGAAISQKESFTQILGKILQLPKNGQESIKVLHEKSPILRNIFISSNQKFPTTQNNFGSPNKIQLHDILKKYNDIVNNQQYGNEKFLQGFEKEQKPRIVQRDEKRAFIREDSIAQKITPHTDANLINNKDLQQEASKKLQQSNKDNFYNTGNETVVVKDKKQFESTFINHASPFIEVKSYKRNTIKREVALSNFYSVPAAKQTKKQTFAKSQEKSKKDLPLQNVENLQNSFSGNIIQEQQKPVKAKAVAEQKKSKSQTVLKVFAKQKTIQSLATNWQKEIFSDDKIKNTQNSGENIQSSTKIHDLHTRQLSQIESKVIAEEKKGKSLIVSKAFIKQKTIQSLPTNWKREISANDEMQLNKIKNIQKSAGNIAPQLSQTQSMFIDNKRNVKKDKDQLYDILQRNENIFESSHELPFMKTAIKRDFDKKISLMSSSKIKINKLHTIHKEKIANRSKEPITQLQTSTDIDRDLAEVILHLKHNNHDGTQQIINKDLPNHSEKRGVEQATLQQNSSGKHDSQSHDMFHDDGSHLAQEFMQTEGEHEFFEQNLQQRAVRIKIENTYINISMTQNRLNLHFISQSPLQLQPDLQEYVENVMKDSGYERYRVRIKDREKQTEFFSEDSSEQTKSANGSVNVKV</sequence>
<dbReference type="EMBL" id="FWWZ01000001">
    <property type="protein sequence ID" value="SMC09285.1"/>
    <property type="molecule type" value="Genomic_DNA"/>
</dbReference>
<accession>A0A1W1WSW2</accession>
<gene>
    <name evidence="2" type="ORF">SAMN05660197_1091</name>
</gene>
<name>A0A1W1WSW2_9BACT</name>
<dbReference type="Proteomes" id="UP000192602">
    <property type="component" value="Unassembled WGS sequence"/>
</dbReference>
<feature type="compositionally biased region" description="Polar residues" evidence="1">
    <location>
        <begin position="645"/>
        <end position="657"/>
    </location>
</feature>
<proteinExistence type="predicted"/>
<organism evidence="2 3">
    <name type="scientific">Nitratiruptor tergarcus DSM 16512</name>
    <dbReference type="NCBI Taxonomy" id="1069081"/>
    <lineage>
        <taxon>Bacteria</taxon>
        <taxon>Pseudomonadati</taxon>
        <taxon>Campylobacterota</taxon>
        <taxon>Epsilonproteobacteria</taxon>
        <taxon>Nautiliales</taxon>
        <taxon>Nitratiruptoraceae</taxon>
        <taxon>Nitratiruptor</taxon>
    </lineage>
</organism>
<reference evidence="3" key="1">
    <citation type="submission" date="2017-04" db="EMBL/GenBank/DDBJ databases">
        <authorList>
            <person name="Varghese N."/>
            <person name="Submissions S."/>
        </authorList>
    </citation>
    <scope>NUCLEOTIDE SEQUENCE [LARGE SCALE GENOMIC DNA]</scope>
    <source>
        <strain evidence="3">DSM 16512</strain>
    </source>
</reference>
<dbReference type="STRING" id="1069081.SAMN05660197_1091"/>
<dbReference type="AlphaFoldDB" id="A0A1W1WSW2"/>
<protein>
    <recommendedName>
        <fullName evidence="4">Hook-length control protein FliK</fullName>
    </recommendedName>
</protein>
<evidence type="ECO:0008006" key="4">
    <source>
        <dbReference type="Google" id="ProtNLM"/>
    </source>
</evidence>
<feature type="compositionally biased region" description="Basic and acidic residues" evidence="1">
    <location>
        <begin position="534"/>
        <end position="546"/>
    </location>
</feature>